<dbReference type="SUPFAM" id="SSF63520">
    <property type="entry name" value="PTS-regulatory domain, PRD"/>
    <property type="match status" value="1"/>
</dbReference>
<dbReference type="InterPro" id="IPR036095">
    <property type="entry name" value="PTS_EIIB-like_sf"/>
</dbReference>
<evidence type="ECO:0000256" key="2">
    <source>
        <dbReference type="ARBA" id="ARBA00022737"/>
    </source>
</evidence>
<dbReference type="Gene3D" id="1.10.1790.10">
    <property type="entry name" value="PRD domain"/>
    <property type="match status" value="1"/>
</dbReference>
<proteinExistence type="predicted"/>
<evidence type="ECO:0000259" key="7">
    <source>
        <dbReference type="PROSITE" id="PS51099"/>
    </source>
</evidence>
<dbReference type="InterPro" id="IPR016152">
    <property type="entry name" value="PTrfase/Anion_transptr"/>
</dbReference>
<dbReference type="GO" id="GO:0009401">
    <property type="term" value="P:phosphoenolpyruvate-dependent sugar phosphotransferase system"/>
    <property type="evidence" value="ECO:0007669"/>
    <property type="project" value="InterPro"/>
</dbReference>
<evidence type="ECO:0000256" key="1">
    <source>
        <dbReference type="ARBA" id="ARBA00022679"/>
    </source>
</evidence>
<accession>A0A923LA36</accession>
<dbReference type="InterPro" id="IPR013011">
    <property type="entry name" value="PTS_EIIB_2"/>
</dbReference>
<dbReference type="PANTHER" id="PTHR30185:SF9">
    <property type="entry name" value="MANNITOL-SPECIFIC PHOSPHOTRANSFERASE ENZYME IIA COMPONENT"/>
    <property type="match status" value="1"/>
</dbReference>
<dbReference type="Pfam" id="PF00874">
    <property type="entry name" value="PRD"/>
    <property type="match status" value="1"/>
</dbReference>
<dbReference type="Gene3D" id="3.40.930.10">
    <property type="entry name" value="Mannitol-specific EII, Chain A"/>
    <property type="match status" value="1"/>
</dbReference>
<evidence type="ECO:0000313" key="10">
    <source>
        <dbReference type="Proteomes" id="UP000649345"/>
    </source>
</evidence>
<keyword evidence="4" id="KW-0010">Activator</keyword>
<dbReference type="SUPFAM" id="SSF55804">
    <property type="entry name" value="Phoshotransferase/anion transport protein"/>
    <property type="match status" value="1"/>
</dbReference>
<dbReference type="PANTHER" id="PTHR30185">
    <property type="entry name" value="CRYPTIC BETA-GLUCOSIDE BGL OPERON ANTITERMINATOR"/>
    <property type="match status" value="1"/>
</dbReference>
<dbReference type="PROSITE" id="PS51372">
    <property type="entry name" value="PRD_2"/>
    <property type="match status" value="1"/>
</dbReference>
<dbReference type="InterPro" id="IPR050661">
    <property type="entry name" value="BglG_antiterminators"/>
</dbReference>
<protein>
    <submittedName>
        <fullName evidence="9">Transcription antiterminator</fullName>
    </submittedName>
</protein>
<reference evidence="9" key="1">
    <citation type="submission" date="2020-08" db="EMBL/GenBank/DDBJ databases">
        <title>Genome public.</title>
        <authorList>
            <person name="Liu C."/>
            <person name="Sun Q."/>
        </authorList>
    </citation>
    <scope>NUCLEOTIDE SEQUENCE</scope>
    <source>
        <strain evidence="9">NSJ-68</strain>
    </source>
</reference>
<name>A0A923LA36_9FIRM</name>
<dbReference type="InterPro" id="IPR007737">
    <property type="entry name" value="Mga_HTH"/>
</dbReference>
<dbReference type="PROSITE" id="PS51094">
    <property type="entry name" value="PTS_EIIA_TYPE_2"/>
    <property type="match status" value="1"/>
</dbReference>
<sequence>MKIKDLDSRCNAILTLLYNSSEYIQIDYIAVYINMSGRSVYTHLKYINSWLKANGIPPLCLKRGHGIMLSGAQKSFLEQFSRQEDFVSYFFSSQERLSVIICVLLYPRKQIYIEQLEEYLQVSRNTIFSDLKKVKTELGIYKCSLSYTSAEGYQILGNELKKRTLFIYYYQKILTLLESNKIDLKKDYPFLPGRDSDLAKIKLKAVADKTQIPLPENMLKTLSVQMCLTASAPAPLQFDFKTGLNVKDTSVYRLFKTGFPDMNEEEILYYCFHFISYHHELVDMTYDHDDLMLINKTAKEMVDCFLALSAVKIEEREQLISRLASHLKVSLYRYQIGIDIGNPLIEEIRKQYGDIYEITEQVCDILKQNAHVPVNENEIGYITLYFACYTRKNRFVDNRINLIVVCPSGLATASMLKTELENLSSRICVTGILSAQDLQFCARDYDYIISTVDLPGDMPYIRVSPIITEQDKKNIKNIILKKQDESSRLSVTRIMDIITPYISPNNYANVEKELNAIINRNRGGDSGCGPEIAQLLDFFSPGSIRIAPCVSGWEEAIRAASAPLVEQGYILETYVDAMLSLVSKYGPYIVVNDHIALAHAHPENGVLQIGLSLLILKKPVDIIDKKVDLIFVIAPVDNQKHLFIINLLMKLISNPGACASLLQAEDPALVFETIRNLTEK</sequence>
<evidence type="ECO:0000256" key="5">
    <source>
        <dbReference type="ARBA" id="ARBA00023163"/>
    </source>
</evidence>
<dbReference type="Pfam" id="PF00359">
    <property type="entry name" value="PTS_EIIA_2"/>
    <property type="match status" value="1"/>
</dbReference>
<dbReference type="Gene3D" id="3.40.50.2300">
    <property type="match status" value="1"/>
</dbReference>
<evidence type="ECO:0000259" key="6">
    <source>
        <dbReference type="PROSITE" id="PS51094"/>
    </source>
</evidence>
<dbReference type="RefSeq" id="WP_186872764.1">
    <property type="nucleotide sequence ID" value="NZ_JACOOR010000001.1"/>
</dbReference>
<keyword evidence="10" id="KW-1185">Reference proteome</keyword>
<dbReference type="GO" id="GO:0008982">
    <property type="term" value="F:protein-N(PI)-phosphohistidine-sugar phosphotransferase activity"/>
    <property type="evidence" value="ECO:0007669"/>
    <property type="project" value="InterPro"/>
</dbReference>
<dbReference type="InterPro" id="IPR036388">
    <property type="entry name" value="WH-like_DNA-bd_sf"/>
</dbReference>
<dbReference type="SUPFAM" id="SSF52794">
    <property type="entry name" value="PTS system IIB component-like"/>
    <property type="match status" value="1"/>
</dbReference>
<dbReference type="InterPro" id="IPR036634">
    <property type="entry name" value="PRD_sf"/>
</dbReference>
<evidence type="ECO:0000313" key="9">
    <source>
        <dbReference type="EMBL" id="MBC5658527.1"/>
    </source>
</evidence>
<dbReference type="GO" id="GO:0006355">
    <property type="term" value="P:regulation of DNA-templated transcription"/>
    <property type="evidence" value="ECO:0007669"/>
    <property type="project" value="InterPro"/>
</dbReference>
<dbReference type="Gene3D" id="1.10.10.10">
    <property type="entry name" value="Winged helix-like DNA-binding domain superfamily/Winged helix DNA-binding domain"/>
    <property type="match status" value="1"/>
</dbReference>
<evidence type="ECO:0000259" key="8">
    <source>
        <dbReference type="PROSITE" id="PS51372"/>
    </source>
</evidence>
<dbReference type="InterPro" id="IPR002178">
    <property type="entry name" value="PTS_EIIA_type-2_dom"/>
</dbReference>
<evidence type="ECO:0000256" key="3">
    <source>
        <dbReference type="ARBA" id="ARBA00023015"/>
    </source>
</evidence>
<keyword evidence="3" id="KW-0805">Transcription regulation</keyword>
<dbReference type="PROSITE" id="PS51099">
    <property type="entry name" value="PTS_EIIB_TYPE_2"/>
    <property type="match status" value="1"/>
</dbReference>
<dbReference type="CDD" id="cd05568">
    <property type="entry name" value="PTS_IIB_bgl_like"/>
    <property type="match status" value="1"/>
</dbReference>
<feature type="domain" description="PTS EIIB type-2" evidence="7">
    <location>
        <begin position="400"/>
        <end position="487"/>
    </location>
</feature>
<dbReference type="Proteomes" id="UP000649345">
    <property type="component" value="Unassembled WGS sequence"/>
</dbReference>
<keyword evidence="5" id="KW-0804">Transcription</keyword>
<comment type="caution">
    <text evidence="9">The sequence shown here is derived from an EMBL/GenBank/DDBJ whole genome shotgun (WGS) entry which is preliminary data.</text>
</comment>
<organism evidence="9 10">
    <name type="scientific">Anaerosacchariphilus hominis</name>
    <dbReference type="NCBI Taxonomy" id="2763017"/>
    <lineage>
        <taxon>Bacteria</taxon>
        <taxon>Bacillati</taxon>
        <taxon>Bacillota</taxon>
        <taxon>Clostridia</taxon>
        <taxon>Lachnospirales</taxon>
        <taxon>Lachnospiraceae</taxon>
        <taxon>Anaerosacchariphilus</taxon>
    </lineage>
</organism>
<keyword evidence="1" id="KW-0808">Transferase</keyword>
<keyword evidence="2" id="KW-0677">Repeat</keyword>
<feature type="domain" description="PRD" evidence="8">
    <location>
        <begin position="289"/>
        <end position="396"/>
    </location>
</feature>
<evidence type="ECO:0000256" key="4">
    <source>
        <dbReference type="ARBA" id="ARBA00023159"/>
    </source>
</evidence>
<dbReference type="InterPro" id="IPR011608">
    <property type="entry name" value="PRD"/>
</dbReference>
<dbReference type="EMBL" id="JACOOR010000001">
    <property type="protein sequence ID" value="MBC5658527.1"/>
    <property type="molecule type" value="Genomic_DNA"/>
</dbReference>
<dbReference type="Pfam" id="PF05043">
    <property type="entry name" value="Mga"/>
    <property type="match status" value="1"/>
</dbReference>
<gene>
    <name evidence="9" type="ORF">H8S44_01840</name>
</gene>
<dbReference type="AlphaFoldDB" id="A0A923LA36"/>
<feature type="domain" description="PTS EIIA type-2" evidence="6">
    <location>
        <begin position="537"/>
        <end position="677"/>
    </location>
</feature>